<dbReference type="Proteomes" id="UP001189429">
    <property type="component" value="Unassembled WGS sequence"/>
</dbReference>
<feature type="zinc finger region" description="C3H1-type" evidence="5">
    <location>
        <begin position="623"/>
        <end position="650"/>
    </location>
</feature>
<feature type="compositionally biased region" description="Low complexity" evidence="6">
    <location>
        <begin position="166"/>
        <end position="180"/>
    </location>
</feature>
<feature type="region of interest" description="Disordered" evidence="6">
    <location>
        <begin position="254"/>
        <end position="273"/>
    </location>
</feature>
<dbReference type="InterPro" id="IPR009145">
    <property type="entry name" value="U2AF_small"/>
</dbReference>
<evidence type="ECO:0000313" key="9">
    <source>
        <dbReference type="Proteomes" id="UP001189429"/>
    </source>
</evidence>
<evidence type="ECO:0000256" key="4">
    <source>
        <dbReference type="ARBA" id="ARBA00022833"/>
    </source>
</evidence>
<dbReference type="EMBL" id="CAUYUJ010017405">
    <property type="protein sequence ID" value="CAK0874561.1"/>
    <property type="molecule type" value="Genomic_DNA"/>
</dbReference>
<keyword evidence="1 5" id="KW-0479">Metal-binding</keyword>
<sequence>MAAVAGVAPAYRAAGMGLQEVPSLELWSKRGSEKDWCPEGHELKGQLACDSGYCDKCHREVKQGERIFECKTCDWWMCYEPCYGQAMVDSLLPLGQALASAGTGRSAASEPSRAAEQRGTQAPSEGGGRGQPASLGKAGSVPRADSAAALAPTTMPWAGLVAPAAKAQAPQRAGRWRLGGPPAPRAPPTTTAAGRRVGKGQDGYGWLPAQHAQLAGEAERHDSAVRQRLDEERALLAAEERRWEVAHRALLKSAQKEAPRLPPAPPRPSRDVAAPALAPTVPALAEVAPPASSSGAVPVPAPTVPALAAHLGAAPVLAPTVPALTEVAAAEPMPEQAAPALAPMFPPAEAPEVAPPAAAQARRQDDSAFVTAGGVPAASVGGGGGDGELEEQAEDDPSAVTLSLAPGRHGIIYDPETGLVYRVVEGRQGFDLGVQPGWYVNGIDGRAVDGDSVNAALTARQAGSKPYQVSFRRDAVELSMTLPGLDYGRLSQDRGLTEGLKARVRRAAAEVAAVPLHSAHVLLGPGESGTELIATVLPRGHDALALARRLALPRTIALLAQAIAPLPGVDACATWPLRVVGIEVATGVHVDRPPEMEVPRPGEDEEVLDIDDAAHARYTPVTDFREARCRAFHETRCARGGLCNFMHIKHIPRAVKRRLVREMYDEHPEYKGPASRARSRSPKRRKAETAKKRQSTPERRAMIAEWNKERKAELEAQAASAVLAAPLAITSGAASQPPPPLMQPPTMQPPGVPPPLMVPPALTR</sequence>
<feature type="region of interest" description="Disordered" evidence="6">
    <location>
        <begin position="166"/>
        <end position="204"/>
    </location>
</feature>
<evidence type="ECO:0000256" key="5">
    <source>
        <dbReference type="PROSITE-ProRule" id="PRU00723"/>
    </source>
</evidence>
<feature type="compositionally biased region" description="Low complexity" evidence="6">
    <location>
        <begin position="350"/>
        <end position="361"/>
    </location>
</feature>
<feature type="compositionally biased region" description="Acidic residues" evidence="6">
    <location>
        <begin position="387"/>
        <end position="397"/>
    </location>
</feature>
<proteinExistence type="predicted"/>
<evidence type="ECO:0000313" key="8">
    <source>
        <dbReference type="EMBL" id="CAK0874561.1"/>
    </source>
</evidence>
<accession>A0ABN9VQY1</accession>
<organism evidence="8 9">
    <name type="scientific">Prorocentrum cordatum</name>
    <dbReference type="NCBI Taxonomy" id="2364126"/>
    <lineage>
        <taxon>Eukaryota</taxon>
        <taxon>Sar</taxon>
        <taxon>Alveolata</taxon>
        <taxon>Dinophyceae</taxon>
        <taxon>Prorocentrales</taxon>
        <taxon>Prorocentraceae</taxon>
        <taxon>Prorocentrum</taxon>
    </lineage>
</organism>
<feature type="compositionally biased region" description="Low complexity" evidence="6">
    <location>
        <begin position="370"/>
        <end position="379"/>
    </location>
</feature>
<feature type="compositionally biased region" description="Basic residues" evidence="6">
    <location>
        <begin position="677"/>
        <end position="686"/>
    </location>
</feature>
<reference evidence="8" key="1">
    <citation type="submission" date="2023-10" db="EMBL/GenBank/DDBJ databases">
        <authorList>
            <person name="Chen Y."/>
            <person name="Shah S."/>
            <person name="Dougan E. K."/>
            <person name="Thang M."/>
            <person name="Chan C."/>
        </authorList>
    </citation>
    <scope>NUCLEOTIDE SEQUENCE [LARGE SCALE GENOMIC DNA]</scope>
</reference>
<comment type="caution">
    <text evidence="8">The sequence shown here is derived from an EMBL/GenBank/DDBJ whole genome shotgun (WGS) entry which is preliminary data.</text>
</comment>
<evidence type="ECO:0000256" key="6">
    <source>
        <dbReference type="SAM" id="MobiDB-lite"/>
    </source>
</evidence>
<dbReference type="InterPro" id="IPR000571">
    <property type="entry name" value="Znf_CCCH"/>
</dbReference>
<dbReference type="PANTHER" id="PTHR12620">
    <property type="entry name" value="U2 SNRNP AUXILIARY FACTOR, SMALL SUBUNIT"/>
    <property type="match status" value="1"/>
</dbReference>
<feature type="region of interest" description="Disordered" evidence="6">
    <location>
        <begin position="666"/>
        <end position="700"/>
    </location>
</feature>
<keyword evidence="3 5" id="KW-0863">Zinc-finger</keyword>
<feature type="domain" description="C3H1-type" evidence="7">
    <location>
        <begin position="623"/>
        <end position="650"/>
    </location>
</feature>
<feature type="compositionally biased region" description="Pro residues" evidence="6">
    <location>
        <begin position="736"/>
        <end position="758"/>
    </location>
</feature>
<name>A0ABN9VQY1_9DINO</name>
<feature type="region of interest" description="Disordered" evidence="6">
    <location>
        <begin position="103"/>
        <end position="144"/>
    </location>
</feature>
<feature type="region of interest" description="Disordered" evidence="6">
    <location>
        <begin position="731"/>
        <end position="764"/>
    </location>
</feature>
<keyword evidence="4 5" id="KW-0862">Zinc</keyword>
<gene>
    <name evidence="8" type="ORF">PCOR1329_LOCUS59412</name>
</gene>
<evidence type="ECO:0000256" key="1">
    <source>
        <dbReference type="ARBA" id="ARBA00022723"/>
    </source>
</evidence>
<evidence type="ECO:0000259" key="7">
    <source>
        <dbReference type="PROSITE" id="PS50103"/>
    </source>
</evidence>
<keyword evidence="2" id="KW-0677">Repeat</keyword>
<evidence type="ECO:0000256" key="2">
    <source>
        <dbReference type="ARBA" id="ARBA00022737"/>
    </source>
</evidence>
<evidence type="ECO:0000256" key="3">
    <source>
        <dbReference type="ARBA" id="ARBA00022771"/>
    </source>
</evidence>
<feature type="compositionally biased region" description="Basic and acidic residues" evidence="6">
    <location>
        <begin position="687"/>
        <end position="700"/>
    </location>
</feature>
<keyword evidence="9" id="KW-1185">Reference proteome</keyword>
<feature type="compositionally biased region" description="Low complexity" evidence="6">
    <location>
        <begin position="105"/>
        <end position="114"/>
    </location>
</feature>
<feature type="region of interest" description="Disordered" evidence="6">
    <location>
        <begin position="345"/>
        <end position="398"/>
    </location>
</feature>
<protein>
    <recommendedName>
        <fullName evidence="7">C3H1-type domain-containing protein</fullName>
    </recommendedName>
</protein>
<dbReference type="PROSITE" id="PS50103">
    <property type="entry name" value="ZF_C3H1"/>
    <property type="match status" value="1"/>
</dbReference>